<dbReference type="STRING" id="933944.AN215_17535"/>
<dbReference type="AlphaFoldDB" id="A0A1E7JK48"/>
<sequence length="155" mass="17042">MVRMGETSGWPDGLAVGATRVGRRCNRYGESVAFYRDVVGLPLVYLGETGPDGFGCAVFGLPGTPATFELVEGLEPVPVDRHEELVLYFRGEAARDVVARRITEAGHEPAHQYRYWELNDGITFLDPDGRELVLAPWVFGEDPPPMRKRSAPPAG</sequence>
<feature type="domain" description="YycE-like C-terminal" evidence="1">
    <location>
        <begin position="85"/>
        <end position="134"/>
    </location>
</feature>
<dbReference type="InterPro" id="IPR029068">
    <property type="entry name" value="Glyas_Bleomycin-R_OHBP_Dase"/>
</dbReference>
<organism evidence="2 3">
    <name type="scientific">Streptomyces abyssalis</name>
    <dbReference type="NCBI Taxonomy" id="933944"/>
    <lineage>
        <taxon>Bacteria</taxon>
        <taxon>Bacillati</taxon>
        <taxon>Actinomycetota</taxon>
        <taxon>Actinomycetes</taxon>
        <taxon>Kitasatosporales</taxon>
        <taxon>Streptomycetaceae</taxon>
        <taxon>Streptomyces</taxon>
    </lineage>
</organism>
<dbReference type="InterPro" id="IPR058997">
    <property type="entry name" value="YycE-like_C"/>
</dbReference>
<evidence type="ECO:0000313" key="2">
    <source>
        <dbReference type="EMBL" id="OEU88024.1"/>
    </source>
</evidence>
<evidence type="ECO:0000259" key="1">
    <source>
        <dbReference type="Pfam" id="PF22659"/>
    </source>
</evidence>
<dbReference type="Pfam" id="PF22659">
    <property type="entry name" value="YycE-like_C"/>
    <property type="match status" value="1"/>
</dbReference>
<gene>
    <name evidence="2" type="ORF">AN215_17535</name>
</gene>
<reference evidence="2 3" key="1">
    <citation type="journal article" date="2016" name="Front. Microbiol.">
        <title>Comparative Genomics Analysis of Streptomyces Species Reveals Their Adaptation to the Marine Environment and Their Diversity at the Genomic Level.</title>
        <authorList>
            <person name="Tian X."/>
            <person name="Zhang Z."/>
            <person name="Yang T."/>
            <person name="Chen M."/>
            <person name="Li J."/>
            <person name="Chen F."/>
            <person name="Yang J."/>
            <person name="Li W."/>
            <person name="Zhang B."/>
            <person name="Zhang Z."/>
            <person name="Wu J."/>
            <person name="Zhang C."/>
            <person name="Long L."/>
            <person name="Xiao J."/>
        </authorList>
    </citation>
    <scope>NUCLEOTIDE SEQUENCE [LARGE SCALE GENOMIC DNA]</scope>
    <source>
        <strain evidence="2 3">SCSIO 10390</strain>
    </source>
</reference>
<dbReference type="Gene3D" id="3.10.180.10">
    <property type="entry name" value="2,3-Dihydroxybiphenyl 1,2-Dioxygenase, domain 1"/>
    <property type="match status" value="1"/>
</dbReference>
<keyword evidence="3" id="KW-1185">Reference proteome</keyword>
<dbReference type="EMBL" id="LJGT01000040">
    <property type="protein sequence ID" value="OEU88024.1"/>
    <property type="molecule type" value="Genomic_DNA"/>
</dbReference>
<evidence type="ECO:0000313" key="3">
    <source>
        <dbReference type="Proteomes" id="UP000176087"/>
    </source>
</evidence>
<dbReference type="Proteomes" id="UP000176087">
    <property type="component" value="Unassembled WGS sequence"/>
</dbReference>
<dbReference type="PATRIC" id="fig|933944.5.peg.2802"/>
<accession>A0A1E7JK48</accession>
<proteinExistence type="predicted"/>
<protein>
    <recommendedName>
        <fullName evidence="1">YycE-like C-terminal domain-containing protein</fullName>
    </recommendedName>
</protein>
<dbReference type="CDD" id="cd06587">
    <property type="entry name" value="VOC"/>
    <property type="match status" value="1"/>
</dbReference>
<comment type="caution">
    <text evidence="2">The sequence shown here is derived from an EMBL/GenBank/DDBJ whole genome shotgun (WGS) entry which is preliminary data.</text>
</comment>
<name>A0A1E7JK48_9ACTN</name>
<dbReference type="SUPFAM" id="SSF54593">
    <property type="entry name" value="Glyoxalase/Bleomycin resistance protein/Dihydroxybiphenyl dioxygenase"/>
    <property type="match status" value="1"/>
</dbReference>